<reference evidence="2" key="1">
    <citation type="journal article" date="2020" name="mSystems">
        <title>Genome- and Community-Level Interaction Insights into Carbon Utilization and Element Cycling Functions of Hydrothermarchaeota in Hydrothermal Sediment.</title>
        <authorList>
            <person name="Zhou Z."/>
            <person name="Liu Y."/>
            <person name="Xu W."/>
            <person name="Pan J."/>
            <person name="Luo Z.H."/>
            <person name="Li M."/>
        </authorList>
    </citation>
    <scope>NUCLEOTIDE SEQUENCE [LARGE SCALE GENOMIC DNA]</scope>
    <source>
        <strain evidence="2">HyVt-151</strain>
    </source>
</reference>
<dbReference type="EMBL" id="DQYG01000132">
    <property type="protein sequence ID" value="HDD31594.1"/>
    <property type="molecule type" value="Genomic_DNA"/>
</dbReference>
<dbReference type="InterPro" id="IPR049118">
    <property type="entry name" value="TBPIP_C"/>
</dbReference>
<comment type="caution">
    <text evidence="2">The sequence shown here is derived from an EMBL/GenBank/DDBJ whole genome shotgun (WGS) entry which is preliminary data.</text>
</comment>
<dbReference type="InterPro" id="IPR043112">
    <property type="entry name" value="TIP_C"/>
</dbReference>
<sequence length="124" mass="14596">WSGFKVLERDGKLIQEDFYEYLGGLLVRHLKNNMMNGQDYVFWQFYKCEKCGKYVDIESVPEHLAKHGISVAEKDSEEYEIFELNFLEGKIFNKFGEEVPQNKFAPESQAFLKEMLGEPKVQEE</sequence>
<name>A0A7C0Y1D7_THELI</name>
<dbReference type="AlphaFoldDB" id="A0A7C0Y1D7"/>
<organism evidence="2">
    <name type="scientific">Thermococcus litoralis</name>
    <dbReference type="NCBI Taxonomy" id="2265"/>
    <lineage>
        <taxon>Archaea</taxon>
        <taxon>Methanobacteriati</taxon>
        <taxon>Methanobacteriota</taxon>
        <taxon>Thermococci</taxon>
        <taxon>Thermococcales</taxon>
        <taxon>Thermococcaceae</taxon>
        <taxon>Thermococcus</taxon>
    </lineage>
</organism>
<evidence type="ECO:0000259" key="1">
    <source>
        <dbReference type="Pfam" id="PF21664"/>
    </source>
</evidence>
<proteinExistence type="predicted"/>
<feature type="domain" description="TBP-interacting protein C-terminal" evidence="1">
    <location>
        <begin position="1"/>
        <end position="114"/>
    </location>
</feature>
<dbReference type="Gene3D" id="3.90.79.30">
    <property type="entry name" value="TBP-interacting protein, C-terminal domain"/>
    <property type="match status" value="1"/>
</dbReference>
<accession>A0A7C0Y1D7</accession>
<protein>
    <submittedName>
        <fullName evidence="2">TBP-interacting protein</fullName>
    </submittedName>
</protein>
<dbReference type="Proteomes" id="UP000886210">
    <property type="component" value="Unassembled WGS sequence"/>
</dbReference>
<dbReference type="Pfam" id="PF21664">
    <property type="entry name" value="TBPIP_C"/>
    <property type="match status" value="1"/>
</dbReference>
<dbReference type="SUPFAM" id="SSF159612">
    <property type="entry name" value="TBP-interacting protein-like"/>
    <property type="match status" value="1"/>
</dbReference>
<gene>
    <name evidence="2" type="ORF">ENF72_03085</name>
</gene>
<evidence type="ECO:0000313" key="2">
    <source>
        <dbReference type="EMBL" id="HDD31594.1"/>
    </source>
</evidence>
<feature type="non-terminal residue" evidence="2">
    <location>
        <position position="1"/>
    </location>
</feature>